<dbReference type="Gene3D" id="1.25.40.20">
    <property type="entry name" value="Ankyrin repeat-containing domain"/>
    <property type="match status" value="2"/>
</dbReference>
<protein>
    <submittedName>
        <fullName evidence="1">Uncharacterized protein</fullName>
    </submittedName>
</protein>
<dbReference type="Proteomes" id="UP000075714">
    <property type="component" value="Unassembled WGS sequence"/>
</dbReference>
<organism evidence="1 2">
    <name type="scientific">Gonium pectorale</name>
    <name type="common">Green alga</name>
    <dbReference type="NCBI Taxonomy" id="33097"/>
    <lineage>
        <taxon>Eukaryota</taxon>
        <taxon>Viridiplantae</taxon>
        <taxon>Chlorophyta</taxon>
        <taxon>core chlorophytes</taxon>
        <taxon>Chlorophyceae</taxon>
        <taxon>CS clade</taxon>
        <taxon>Chlamydomonadales</taxon>
        <taxon>Volvocaceae</taxon>
        <taxon>Gonium</taxon>
    </lineage>
</organism>
<dbReference type="GO" id="GO:0016020">
    <property type="term" value="C:membrane"/>
    <property type="evidence" value="ECO:0007669"/>
    <property type="project" value="TreeGrafter"/>
</dbReference>
<reference evidence="2" key="1">
    <citation type="journal article" date="2016" name="Nat. Commun.">
        <title>The Gonium pectorale genome demonstrates co-option of cell cycle regulation during the evolution of multicellularity.</title>
        <authorList>
            <person name="Hanschen E.R."/>
            <person name="Marriage T.N."/>
            <person name="Ferris P.J."/>
            <person name="Hamaji T."/>
            <person name="Toyoda A."/>
            <person name="Fujiyama A."/>
            <person name="Neme R."/>
            <person name="Noguchi H."/>
            <person name="Minakuchi Y."/>
            <person name="Suzuki M."/>
            <person name="Kawai-Toyooka H."/>
            <person name="Smith D.R."/>
            <person name="Sparks H."/>
            <person name="Anderson J."/>
            <person name="Bakaric R."/>
            <person name="Luria V."/>
            <person name="Karger A."/>
            <person name="Kirschner M.W."/>
            <person name="Durand P.M."/>
            <person name="Michod R.E."/>
            <person name="Nozaki H."/>
            <person name="Olson B.J."/>
        </authorList>
    </citation>
    <scope>NUCLEOTIDE SEQUENCE [LARGE SCALE GENOMIC DNA]</scope>
    <source>
        <strain evidence="2">NIES-2863</strain>
    </source>
</reference>
<dbReference type="GO" id="GO:0046513">
    <property type="term" value="P:ceramide biosynthetic process"/>
    <property type="evidence" value="ECO:0007669"/>
    <property type="project" value="TreeGrafter"/>
</dbReference>
<dbReference type="GO" id="GO:0005783">
    <property type="term" value="C:endoplasmic reticulum"/>
    <property type="evidence" value="ECO:0007669"/>
    <property type="project" value="TreeGrafter"/>
</dbReference>
<dbReference type="InterPro" id="IPR002110">
    <property type="entry name" value="Ankyrin_rpt"/>
</dbReference>
<evidence type="ECO:0000313" key="2">
    <source>
        <dbReference type="Proteomes" id="UP000075714"/>
    </source>
</evidence>
<dbReference type="PANTHER" id="PTHR12393:SF6">
    <property type="entry name" value="SPHINGOMYELIN PHOSPHODIESTERASE 2"/>
    <property type="match status" value="1"/>
</dbReference>
<name>A0A150G5C0_GONPE</name>
<proteinExistence type="predicted"/>
<dbReference type="EMBL" id="LSYV01000060">
    <property type="protein sequence ID" value="KXZ45052.1"/>
    <property type="molecule type" value="Genomic_DNA"/>
</dbReference>
<dbReference type="SUPFAM" id="SSF48403">
    <property type="entry name" value="Ankyrin repeat"/>
    <property type="match status" value="1"/>
</dbReference>
<dbReference type="Pfam" id="PF12796">
    <property type="entry name" value="Ank_2"/>
    <property type="match status" value="1"/>
</dbReference>
<accession>A0A150G5C0</accession>
<comment type="caution">
    <text evidence="1">The sequence shown here is derived from an EMBL/GenBank/DDBJ whole genome shotgun (WGS) entry which is preliminary data.</text>
</comment>
<dbReference type="PANTHER" id="PTHR12393">
    <property type="entry name" value="SPHINGOMYELIN PHOSPHODIESTERASE RELATED"/>
    <property type="match status" value="1"/>
</dbReference>
<dbReference type="OrthoDB" id="63514at2759"/>
<evidence type="ECO:0000313" key="1">
    <source>
        <dbReference type="EMBL" id="KXZ45052.1"/>
    </source>
</evidence>
<dbReference type="InterPro" id="IPR036770">
    <property type="entry name" value="Ankyrin_rpt-contain_sf"/>
</dbReference>
<dbReference type="GO" id="GO:0004620">
    <property type="term" value="F:phospholipase activity"/>
    <property type="evidence" value="ECO:0007669"/>
    <property type="project" value="TreeGrafter"/>
</dbReference>
<dbReference type="GO" id="GO:0071944">
    <property type="term" value="C:cell periphery"/>
    <property type="evidence" value="ECO:0007669"/>
    <property type="project" value="TreeGrafter"/>
</dbReference>
<sequence>MSAAPEQPQQYANSACSSHVWSQLLPELAEKIVGCLDPNEVPSFRLVNKAAAAQFRAPRHTTYRLSQPVPPHVFAAHWLAPGITRGLTLHRRWQLLSLTAASGVVANLELGVQAAGCLLTPEVLEAAAGAGQLDSCIWLWEHGCPTGEYPFKPSSLLAAAASGGHRHVCEWLLGQGLTGHSNGAVEAARGGHVGLMEWLLQRRPALNVETYPEHETPRLVAGVAHGCDLPTLQRLWRRWGEVTEWAKATALEAAAGSPTPDWAAKVEWLEAQGCPRSSPWPAAECPDAVARLAWLRARGFPFELSLANIAAKTGNVVAVQYLLGEAGVQLSSYDAVSVVAGPAAGFGHLAVLQALHGGGWSSHAAGGWPRNIIADCARTAASHGHLHVLTWLVGTFGAEAVGMDPSLFKEAAFSGSVDLMTWLQERGCGWSREALTAAACSGCEEAVEWLVAQGCPVEDGYPSLILACRNGDLAMAQLLRQLGAPWGPAGSVVSDAAERSPLPMLRWLLQEGCPLGDYDAAWKAAAERVSGRQEALELLEAHRQAQEREAFLIEGAAGGVI</sequence>
<dbReference type="AlphaFoldDB" id="A0A150G5C0"/>
<dbReference type="GO" id="GO:0030149">
    <property type="term" value="P:sphingolipid catabolic process"/>
    <property type="evidence" value="ECO:0007669"/>
    <property type="project" value="TreeGrafter"/>
</dbReference>
<keyword evidence="2" id="KW-1185">Reference proteome</keyword>
<gene>
    <name evidence="1" type="ORF">GPECTOR_59g660</name>
</gene>